<organism evidence="2 3">
    <name type="scientific">Neorhodopirellula lusitana</name>
    <dbReference type="NCBI Taxonomy" id="445327"/>
    <lineage>
        <taxon>Bacteria</taxon>
        <taxon>Pseudomonadati</taxon>
        <taxon>Planctomycetota</taxon>
        <taxon>Planctomycetia</taxon>
        <taxon>Pirellulales</taxon>
        <taxon>Pirellulaceae</taxon>
        <taxon>Neorhodopirellula</taxon>
    </lineage>
</organism>
<feature type="compositionally biased region" description="Low complexity" evidence="1">
    <location>
        <begin position="132"/>
        <end position="146"/>
    </location>
</feature>
<dbReference type="RefSeq" id="WP_283435119.1">
    <property type="nucleotide sequence ID" value="NZ_CAWLDM010000001.1"/>
</dbReference>
<feature type="region of interest" description="Disordered" evidence="1">
    <location>
        <begin position="83"/>
        <end position="147"/>
    </location>
</feature>
<evidence type="ECO:0000256" key="1">
    <source>
        <dbReference type="SAM" id="MobiDB-lite"/>
    </source>
</evidence>
<proteinExistence type="predicted"/>
<gene>
    <name evidence="2" type="ORF">SAMN06265222_12024</name>
</gene>
<evidence type="ECO:0000313" key="3">
    <source>
        <dbReference type="Proteomes" id="UP001158067"/>
    </source>
</evidence>
<evidence type="ECO:0000313" key="2">
    <source>
        <dbReference type="EMBL" id="SMP75843.1"/>
    </source>
</evidence>
<dbReference type="EMBL" id="FXUG01000020">
    <property type="protein sequence ID" value="SMP75843.1"/>
    <property type="molecule type" value="Genomic_DNA"/>
</dbReference>
<feature type="compositionally biased region" description="Low complexity" evidence="1">
    <location>
        <begin position="1"/>
        <end position="19"/>
    </location>
</feature>
<sequence>MNISSSSVSFASQSSAAQSRPQGPPPDGKEQLSSALESLGVDDAKATSVLDQVDEAVAALKSDSSSGTASREAIHSAINEVLEANGIDSDSVEEEIRATGATGASGASESGGPSRSGRPHGPPPPRDDESDSSSLESALLSSGVSEDSVDELLTQILDTIGELSSEEGTSISQEDFSSALTDVLEENGVDTDAFTQAMSQKLNAGGLFVDRLA</sequence>
<keyword evidence="3" id="KW-1185">Reference proteome</keyword>
<evidence type="ECO:0008006" key="4">
    <source>
        <dbReference type="Google" id="ProtNLM"/>
    </source>
</evidence>
<reference evidence="2 3" key="1">
    <citation type="submission" date="2017-05" db="EMBL/GenBank/DDBJ databases">
        <authorList>
            <person name="Varghese N."/>
            <person name="Submissions S."/>
        </authorList>
    </citation>
    <scope>NUCLEOTIDE SEQUENCE [LARGE SCALE GENOMIC DNA]</scope>
    <source>
        <strain evidence="2 3">DSM 25457</strain>
    </source>
</reference>
<dbReference type="Proteomes" id="UP001158067">
    <property type="component" value="Unassembled WGS sequence"/>
</dbReference>
<feature type="compositionally biased region" description="Low complexity" evidence="1">
    <location>
        <begin position="98"/>
        <end position="116"/>
    </location>
</feature>
<comment type="caution">
    <text evidence="2">The sequence shown here is derived from an EMBL/GenBank/DDBJ whole genome shotgun (WGS) entry which is preliminary data.</text>
</comment>
<accession>A0ABY1QMW8</accession>
<name>A0ABY1QMW8_9BACT</name>
<protein>
    <recommendedName>
        <fullName evidence="4">Secreted protein</fullName>
    </recommendedName>
</protein>
<feature type="region of interest" description="Disordered" evidence="1">
    <location>
        <begin position="1"/>
        <end position="39"/>
    </location>
</feature>